<keyword evidence="4" id="KW-1185">Reference proteome</keyword>
<feature type="domain" description="Dynamin N-terminal" evidence="2">
    <location>
        <begin position="13"/>
        <end position="159"/>
    </location>
</feature>
<dbReference type="AlphaFoldDB" id="A0A0P1G185"/>
<evidence type="ECO:0000313" key="4">
    <source>
        <dbReference type="Proteomes" id="UP000052022"/>
    </source>
</evidence>
<feature type="compositionally biased region" description="Basic and acidic residues" evidence="1">
    <location>
        <begin position="279"/>
        <end position="292"/>
    </location>
</feature>
<dbReference type="SUPFAM" id="SSF52540">
    <property type="entry name" value="P-loop containing nucleoside triphosphate hydrolases"/>
    <property type="match status" value="1"/>
</dbReference>
<feature type="region of interest" description="Disordered" evidence="1">
    <location>
        <begin position="256"/>
        <end position="298"/>
    </location>
</feature>
<evidence type="ECO:0000256" key="1">
    <source>
        <dbReference type="SAM" id="MobiDB-lite"/>
    </source>
</evidence>
<gene>
    <name evidence="3" type="ORF">TRM7557_00355</name>
</gene>
<dbReference type="Pfam" id="PF00350">
    <property type="entry name" value="Dynamin_N"/>
    <property type="match status" value="1"/>
</dbReference>
<reference evidence="3 4" key="1">
    <citation type="submission" date="2015-09" db="EMBL/GenBank/DDBJ databases">
        <authorList>
            <consortium name="Swine Surveillance"/>
        </authorList>
    </citation>
    <scope>NUCLEOTIDE SEQUENCE [LARGE SCALE GENOMIC DNA]</scope>
    <source>
        <strain evidence="3 4">CECT 7557</strain>
    </source>
</reference>
<feature type="compositionally biased region" description="Basic residues" evidence="1">
    <location>
        <begin position="267"/>
        <end position="277"/>
    </location>
</feature>
<dbReference type="STRING" id="928856.SAMN04488049_1095"/>
<dbReference type="EMBL" id="CYSD01000012">
    <property type="protein sequence ID" value="CUH75375.1"/>
    <property type="molecule type" value="Genomic_DNA"/>
</dbReference>
<dbReference type="InterPro" id="IPR045063">
    <property type="entry name" value="Dynamin_N"/>
</dbReference>
<proteinExistence type="predicted"/>
<protein>
    <submittedName>
        <fullName evidence="3">GTPase Era</fullName>
    </submittedName>
</protein>
<accession>A0A0P1G185</accession>
<dbReference type="OrthoDB" id="5477114at2"/>
<dbReference type="InterPro" id="IPR027417">
    <property type="entry name" value="P-loop_NTPase"/>
</dbReference>
<dbReference type="Gene3D" id="3.40.50.300">
    <property type="entry name" value="P-loop containing nucleotide triphosphate hydrolases"/>
    <property type="match status" value="1"/>
</dbReference>
<dbReference type="RefSeq" id="WP_058288499.1">
    <property type="nucleotide sequence ID" value="NZ_CYSD01000012.1"/>
</dbReference>
<dbReference type="Proteomes" id="UP000052022">
    <property type="component" value="Unassembled WGS sequence"/>
</dbReference>
<sequence length="298" mass="32998">MPDAFTSPRKPRIALMGEFSAGKSSLTNLLLGGRPLPVQVTATRLPPVWISHGEEFVELVDHQGQTQELPLAELRNVSVKDAQLIRVQLPAETLELSDLIDMPGISDPNMPGDVWEKILPEVDSLLWCTPAQQAWRQSEAAFWSMLRSQLKAPATLVLTHFDKLLTERDQARVLHRLDQETAGEFAGIFPLSLPLALDAGEDLEAWQNSGADRFVEHLVNILLHWDSHLLPAVAPEPEQAPIAAPQTAEDTAADMALTRAATSARILPRRVRPHPKGTPRPDRPEPRAHRECVTSLRS</sequence>
<organism evidence="3 4">
    <name type="scientific">Tritonibacter multivorans</name>
    <dbReference type="NCBI Taxonomy" id="928856"/>
    <lineage>
        <taxon>Bacteria</taxon>
        <taxon>Pseudomonadati</taxon>
        <taxon>Pseudomonadota</taxon>
        <taxon>Alphaproteobacteria</taxon>
        <taxon>Rhodobacterales</taxon>
        <taxon>Paracoccaceae</taxon>
        <taxon>Tritonibacter</taxon>
    </lineage>
</organism>
<name>A0A0P1G185_9RHOB</name>
<evidence type="ECO:0000313" key="3">
    <source>
        <dbReference type="EMBL" id="CUH75375.1"/>
    </source>
</evidence>
<evidence type="ECO:0000259" key="2">
    <source>
        <dbReference type="Pfam" id="PF00350"/>
    </source>
</evidence>